<evidence type="ECO:0000313" key="2">
    <source>
        <dbReference type="EMBL" id="GGT86271.1"/>
    </source>
</evidence>
<reference evidence="2" key="1">
    <citation type="journal article" date="2014" name="Int. J. Syst. Evol. Microbiol.">
        <title>Complete genome sequence of Corynebacterium casei LMG S-19264T (=DSM 44701T), isolated from a smear-ripened cheese.</title>
        <authorList>
            <consortium name="US DOE Joint Genome Institute (JGI-PGF)"/>
            <person name="Walter F."/>
            <person name="Albersmeier A."/>
            <person name="Kalinowski J."/>
            <person name="Ruckert C."/>
        </authorList>
    </citation>
    <scope>NUCLEOTIDE SEQUENCE</scope>
    <source>
        <strain evidence="2">JCM 31740</strain>
    </source>
</reference>
<dbReference type="Proteomes" id="UP000276741">
    <property type="component" value="Chromosome"/>
</dbReference>
<accession>A0A348B0M9</accession>
<reference evidence="1" key="3">
    <citation type="journal article" date="2019" name="BMC Res. Notes">
        <title>Complete genome sequence of the Sulfodiicoccus acidiphilus strain HS-1T, the first crenarchaeon that lacks polB3, isolated from an acidic hot spring in Ohwaku-dani, Hakone, Japan.</title>
        <authorList>
            <person name="Sakai H.D."/>
            <person name="Kurosawa N."/>
        </authorList>
    </citation>
    <scope>NUCLEOTIDE SEQUENCE</scope>
    <source>
        <strain evidence="1">HS-1</strain>
    </source>
</reference>
<keyword evidence="3" id="KW-1185">Reference proteome</keyword>
<sequence>MSEFRKFEGLRNSKISIFIGKLDKFFIIKKFKYLTWNFRLSGVNFKESHEFVFKRQGNAPFRALLDQEGKHLPLI</sequence>
<dbReference type="AlphaFoldDB" id="A0A348B0M9"/>
<dbReference type="KEGG" id="sacd:HS1genome_0120"/>
<name>A0A348B0M9_9CREN</name>
<reference evidence="2" key="4">
    <citation type="submission" date="2020-09" db="EMBL/GenBank/DDBJ databases">
        <authorList>
            <person name="Sun Q."/>
            <person name="Ohkuma M."/>
        </authorList>
    </citation>
    <scope>NUCLEOTIDE SEQUENCE</scope>
    <source>
        <strain evidence="2">JCM 31740</strain>
    </source>
</reference>
<dbReference type="Proteomes" id="UP000616143">
    <property type="component" value="Unassembled WGS sequence"/>
</dbReference>
<evidence type="ECO:0000313" key="3">
    <source>
        <dbReference type="Proteomes" id="UP000276741"/>
    </source>
</evidence>
<gene>
    <name evidence="2" type="ORF">GCM10007116_00260</name>
    <name evidence="1" type="ORF">HS1genome_0120</name>
</gene>
<reference evidence="3" key="2">
    <citation type="submission" date="2018-04" db="EMBL/GenBank/DDBJ databases">
        <title>Complete genome sequence of Sulfodiicoccus acidiphilus strain HS-1.</title>
        <authorList>
            <person name="Sakai H.D."/>
            <person name="Kurosawa N."/>
        </authorList>
    </citation>
    <scope>NUCLEOTIDE SEQUENCE [LARGE SCALE GENOMIC DNA]</scope>
    <source>
        <strain evidence="3">HS-1</strain>
    </source>
</reference>
<dbReference type="EMBL" id="AP018553">
    <property type="protein sequence ID" value="BBD71731.1"/>
    <property type="molecule type" value="Genomic_DNA"/>
</dbReference>
<dbReference type="EMBL" id="BMQS01000001">
    <property type="protein sequence ID" value="GGT86271.1"/>
    <property type="molecule type" value="Genomic_DNA"/>
</dbReference>
<proteinExistence type="predicted"/>
<organism evidence="1 3">
    <name type="scientific">Sulfodiicoccus acidiphilus</name>
    <dbReference type="NCBI Taxonomy" id="1670455"/>
    <lineage>
        <taxon>Archaea</taxon>
        <taxon>Thermoproteota</taxon>
        <taxon>Thermoprotei</taxon>
        <taxon>Sulfolobales</taxon>
        <taxon>Sulfolobaceae</taxon>
        <taxon>Sulfodiicoccus</taxon>
    </lineage>
</organism>
<protein>
    <submittedName>
        <fullName evidence="1">Uncharacterized protein</fullName>
    </submittedName>
</protein>
<evidence type="ECO:0000313" key="1">
    <source>
        <dbReference type="EMBL" id="BBD71731.1"/>
    </source>
</evidence>